<comment type="caution">
    <text evidence="1">The sequence shown here is derived from an EMBL/GenBank/DDBJ whole genome shotgun (WGS) entry which is preliminary data.</text>
</comment>
<keyword evidence="2" id="KW-1185">Reference proteome</keyword>
<organism evidence="1 2">
    <name type="scientific">Sphingobium terrigena</name>
    <dbReference type="NCBI Taxonomy" id="2304063"/>
    <lineage>
        <taxon>Bacteria</taxon>
        <taxon>Pseudomonadati</taxon>
        <taxon>Pseudomonadota</taxon>
        <taxon>Alphaproteobacteria</taxon>
        <taxon>Sphingomonadales</taxon>
        <taxon>Sphingomonadaceae</taxon>
        <taxon>Sphingobium</taxon>
    </lineage>
</organism>
<dbReference type="Proteomes" id="UP000283469">
    <property type="component" value="Unassembled WGS sequence"/>
</dbReference>
<sequence>MGKASASMATWSRPLQFTAILFGLLVALMGVLLLTAQFLRARVNYSHAVEGGRLSADDRVGYFSIDDSKIGLLHEVTFTMLSDPSGEEKPIYSILGNQVRRSNAGPILPDASPVSHVFTTDRRYADLLAGDYVSSIWTVAPLLMFEDKERLLATSFARFSHDNPEALLIHYPTEEELERENVDFSSGPSALLSYLWYVQKLVMPKLQRLSRSGQMFAAQRLARNTAAVLAAFSIENNALDQASRRRVNAVYLLELLFERPLDNLNALEAVTEELGSLTSMIDPEAELSEPG</sequence>
<accession>A0A418YMT3</accession>
<dbReference type="AlphaFoldDB" id="A0A418YMT3"/>
<reference evidence="1 2" key="1">
    <citation type="submission" date="2018-08" db="EMBL/GenBank/DDBJ databases">
        <title>Sphingobium sp. EO9.</title>
        <authorList>
            <person name="Park Y."/>
            <person name="Kim K.H."/>
            <person name="Jeon C.O."/>
        </authorList>
    </citation>
    <scope>NUCLEOTIDE SEQUENCE [LARGE SCALE GENOMIC DNA]</scope>
    <source>
        <strain evidence="1 2">EO9</strain>
    </source>
</reference>
<evidence type="ECO:0000313" key="2">
    <source>
        <dbReference type="Proteomes" id="UP000283469"/>
    </source>
</evidence>
<gene>
    <name evidence="1" type="ORF">D0Z70_20040</name>
</gene>
<protein>
    <submittedName>
        <fullName evidence="1">Uncharacterized protein</fullName>
    </submittedName>
</protein>
<name>A0A418YMT3_9SPHN</name>
<dbReference type="EMBL" id="QVRA01000026">
    <property type="protein sequence ID" value="RJG52500.1"/>
    <property type="molecule type" value="Genomic_DNA"/>
</dbReference>
<evidence type="ECO:0000313" key="1">
    <source>
        <dbReference type="EMBL" id="RJG52500.1"/>
    </source>
</evidence>
<proteinExistence type="predicted"/>